<dbReference type="Pfam" id="PF13751">
    <property type="entry name" value="DDE_Tnp_1_6"/>
    <property type="match status" value="1"/>
</dbReference>
<dbReference type="EMBL" id="CADCTH010000259">
    <property type="protein sequence ID" value="CAA9250706.1"/>
    <property type="molecule type" value="Genomic_DNA"/>
</dbReference>
<evidence type="ECO:0000313" key="2">
    <source>
        <dbReference type="EMBL" id="CAA9250706.1"/>
    </source>
</evidence>
<dbReference type="AlphaFoldDB" id="A0A6J4IHN0"/>
<dbReference type="InterPro" id="IPR025668">
    <property type="entry name" value="Tnp_DDE_dom"/>
</dbReference>
<gene>
    <name evidence="2" type="ORF">AVDCRST_MAG54-1967</name>
</gene>
<protein>
    <submittedName>
        <fullName evidence="2">Mobile element protein</fullName>
    </submittedName>
</protein>
<accession>A0A6J4IHN0</accession>
<name>A0A6J4IHN0_9PSEU</name>
<organism evidence="2">
    <name type="scientific">uncultured Actinomycetospora sp</name>
    <dbReference type="NCBI Taxonomy" id="1135996"/>
    <lineage>
        <taxon>Bacteria</taxon>
        <taxon>Bacillati</taxon>
        <taxon>Actinomycetota</taxon>
        <taxon>Actinomycetes</taxon>
        <taxon>Pseudonocardiales</taxon>
        <taxon>Pseudonocardiaceae</taxon>
        <taxon>Actinomycetospora</taxon>
        <taxon>environmental samples</taxon>
    </lineage>
</organism>
<proteinExistence type="predicted"/>
<reference evidence="2" key="1">
    <citation type="submission" date="2020-02" db="EMBL/GenBank/DDBJ databases">
        <authorList>
            <person name="Meier V. D."/>
        </authorList>
    </citation>
    <scope>NUCLEOTIDE SEQUENCE</scope>
    <source>
        <strain evidence="2">AVDCRST_MAG54</strain>
    </source>
</reference>
<sequence length="156" mass="17634">MIKPWPLRPAIPGGFTLDDFTHDTTTNTVTCPNGVTRPITASGAVTFGANCRGCPLRERCTTATDGRTLRLGPHHALQRAHRLRAQLPEHLESYRRHRPMVERSIAWLTRGNRRVPHRGVVKNNAWLHTRVAALNLRRLLTLGLHLNHDRWALATV</sequence>
<feature type="domain" description="Transposase DDE" evidence="1">
    <location>
        <begin position="47"/>
        <end position="140"/>
    </location>
</feature>
<evidence type="ECO:0000259" key="1">
    <source>
        <dbReference type="Pfam" id="PF13751"/>
    </source>
</evidence>